<dbReference type="EMBL" id="CP003539">
    <property type="protein sequence ID" value="AFX98522.1"/>
    <property type="molecule type" value="Genomic_DNA"/>
</dbReference>
<evidence type="ECO:0000313" key="1">
    <source>
        <dbReference type="EMBL" id="AFX98522.1"/>
    </source>
</evidence>
<dbReference type="HOGENOM" id="CLU_2768130_0_0_5"/>
<evidence type="ECO:0000313" key="2">
    <source>
        <dbReference type="Proteomes" id="UP000010077"/>
    </source>
</evidence>
<keyword evidence="2" id="KW-1185">Reference proteome</keyword>
<name>K7YM10_9PROT</name>
<dbReference type="KEGG" id="thal:A1OE_325"/>
<organism evidence="1 2">
    <name type="scientific">Candidatus Endolissoclinum faulkneri L2</name>
    <dbReference type="NCBI Taxonomy" id="1193729"/>
    <lineage>
        <taxon>Bacteria</taxon>
        <taxon>Pseudomonadati</taxon>
        <taxon>Pseudomonadota</taxon>
        <taxon>Alphaproteobacteria</taxon>
        <taxon>Rhodospirillales</taxon>
        <taxon>Rhodospirillaceae</taxon>
        <taxon>Candidatus Endolissoclinum</taxon>
    </lineage>
</organism>
<proteinExistence type="predicted"/>
<reference evidence="1 2" key="1">
    <citation type="journal article" date="2012" name="Proc. Natl. Acad. Sci. U.S.A.">
        <title>Genome streamlining and chemical defense in a coral reef symbiosis.</title>
        <authorList>
            <person name="Kwan J.C."/>
            <person name="Donia M.S."/>
            <person name="Han A.W."/>
            <person name="Hirose E."/>
            <person name="Haygood M.G."/>
            <person name="Schmidt E.W."/>
        </authorList>
    </citation>
    <scope>NUCLEOTIDE SEQUENCE [LARGE SCALE GENOMIC DNA]</scope>
    <source>
        <strain evidence="1 2">L2</strain>
    </source>
</reference>
<sequence length="69" mass="8556">MLYINYNTDKSIYSKLYRCKRYSNYIRKYLSLTHILIIIQCYKNKILNKVQEYFLDKKSSERIIYCLNI</sequence>
<dbReference type="AlphaFoldDB" id="K7YM10"/>
<protein>
    <submittedName>
        <fullName evidence="1">Uncharacterized protein</fullName>
    </submittedName>
</protein>
<gene>
    <name evidence="1" type="ORF">A1OE_325</name>
</gene>
<accession>K7YM10</accession>
<dbReference type="Proteomes" id="UP000010077">
    <property type="component" value="Chromosome"/>
</dbReference>